<dbReference type="EMBL" id="JAGTXB010000008">
    <property type="protein sequence ID" value="MBS0029297.1"/>
    <property type="molecule type" value="Genomic_DNA"/>
</dbReference>
<keyword evidence="2" id="KW-1185">Reference proteome</keyword>
<dbReference type="RefSeq" id="WP_211974386.1">
    <property type="nucleotide sequence ID" value="NZ_CBFHAM010000011.1"/>
</dbReference>
<dbReference type="InterPro" id="IPR036363">
    <property type="entry name" value="Thiol_cytolysin_ab_sf"/>
</dbReference>
<dbReference type="Gene3D" id="3.40.30.40">
    <property type="entry name" value="Perfringolysin"/>
    <property type="match status" value="1"/>
</dbReference>
<name>A0ABS5J409_9BACT</name>
<reference evidence="1 2" key="1">
    <citation type="submission" date="2021-04" db="EMBL/GenBank/DDBJ databases">
        <title>Chitinophaga sp. nov., isolated from the rhizosphere soil.</title>
        <authorList>
            <person name="He S."/>
        </authorList>
    </citation>
    <scope>NUCLEOTIDE SEQUENCE [LARGE SCALE GENOMIC DNA]</scope>
    <source>
        <strain evidence="1 2">2R12</strain>
    </source>
</reference>
<proteinExistence type="predicted"/>
<dbReference type="SUPFAM" id="SSF56978">
    <property type="entry name" value="Perfringolysin"/>
    <property type="match status" value="1"/>
</dbReference>
<dbReference type="InterPro" id="IPR036359">
    <property type="entry name" value="Thiol_cytolysin_sf"/>
</dbReference>
<dbReference type="PROSITE" id="PS51257">
    <property type="entry name" value="PROKAR_LIPOPROTEIN"/>
    <property type="match status" value="1"/>
</dbReference>
<dbReference type="InterPro" id="IPR001869">
    <property type="entry name" value="Thiol_cytolysin"/>
</dbReference>
<evidence type="ECO:0000313" key="2">
    <source>
        <dbReference type="Proteomes" id="UP000676386"/>
    </source>
</evidence>
<accession>A0ABS5J409</accession>
<sequence length="539" mass="59825">MISINRITGIAALFILILTGCKKRVDVESKNGLTGLSKASLPTIELSTRNYLPGGSGVVKFGVADANEAANSVKTNTVELRDSIWTDGFGKTIIGVSDEISISQTTQLQRAFAGSLIQGNTINDLTLKPIAAFQGKVKPLKVSVSFPAKRVSGVINKSSLSGTREFISDIMYNNQLGNQFASYGYSMERFTSYDEIKTAFGSNVNTRALFYKSSSSSSSEEHRISKKSGIYVRFVQRNFTIDVDLPDGGNLLDPSVNPADLAGLNPTYVSSITYGRMGIMSIESDSSYESTYEAFNKAYKALFVSGSTTFTESEKRIIDQADMRLFLVGTDGEATVKSVQGYEGFMKVAQEGQQFSADKPGVPIYFSLSNLSDHSLVKQTFRVSVYTDPVFARMETEGVKIETDRKYYGDQWEDLAKTTGRVYIRFYADALATKPTNPPLFVRFNYKLTKTYDYNVYGSPGGGNYSDQKVTDEKGDRYNVFRNTEYPLAVPALLEDRTDRSRNYEEDTMTLTETTSQTYGYTYELLPGDFYKVLAPIRR</sequence>
<dbReference type="Gene3D" id="3.90.840.10">
    <property type="entry name" value="Thiol-activated cytolysin superfamily/Thiol-activated cytolysin, alpha-beta domain"/>
    <property type="match status" value="1"/>
</dbReference>
<comment type="caution">
    <text evidence="1">The sequence shown here is derived from an EMBL/GenBank/DDBJ whole genome shotgun (WGS) entry which is preliminary data.</text>
</comment>
<dbReference type="Proteomes" id="UP000676386">
    <property type="component" value="Unassembled WGS sequence"/>
</dbReference>
<protein>
    <submittedName>
        <fullName evidence="1">Thiol-activated cytolysin family protein</fullName>
    </submittedName>
</protein>
<dbReference type="Pfam" id="PF01289">
    <property type="entry name" value="Thiol_cytolysin"/>
    <property type="match status" value="1"/>
</dbReference>
<organism evidence="1 2">
    <name type="scientific">Chitinophaga hostae</name>
    <dbReference type="NCBI Taxonomy" id="2831022"/>
    <lineage>
        <taxon>Bacteria</taxon>
        <taxon>Pseudomonadati</taxon>
        <taxon>Bacteroidota</taxon>
        <taxon>Chitinophagia</taxon>
        <taxon>Chitinophagales</taxon>
        <taxon>Chitinophagaceae</taxon>
        <taxon>Chitinophaga</taxon>
    </lineage>
</organism>
<gene>
    <name evidence="1" type="ORF">KE626_18380</name>
</gene>
<evidence type="ECO:0000313" key="1">
    <source>
        <dbReference type="EMBL" id="MBS0029297.1"/>
    </source>
</evidence>